<protein>
    <submittedName>
        <fullName evidence="3">Uncharacterized protein</fullName>
    </submittedName>
</protein>
<feature type="compositionally biased region" description="Polar residues" evidence="2">
    <location>
        <begin position="1"/>
        <end position="14"/>
    </location>
</feature>
<dbReference type="AlphaFoldDB" id="A0AA38X9U1"/>
<keyword evidence="4" id="KW-1185">Reference proteome</keyword>
<feature type="compositionally biased region" description="Basic and acidic residues" evidence="2">
    <location>
        <begin position="16"/>
        <end position="26"/>
    </location>
</feature>
<dbReference type="EMBL" id="JAPDRK010000008">
    <property type="protein sequence ID" value="KAJ9609514.1"/>
    <property type="molecule type" value="Genomic_DNA"/>
</dbReference>
<accession>A0AA38X9U1</accession>
<gene>
    <name evidence="3" type="ORF">H2200_005841</name>
</gene>
<evidence type="ECO:0000313" key="3">
    <source>
        <dbReference type="EMBL" id="KAJ9609514.1"/>
    </source>
</evidence>
<evidence type="ECO:0000313" key="4">
    <source>
        <dbReference type="Proteomes" id="UP001172673"/>
    </source>
</evidence>
<proteinExistence type="predicted"/>
<keyword evidence="1" id="KW-0175">Coiled coil</keyword>
<sequence length="208" mass="23439">MSTKGNMQEISTQEPGEAHVASRPEDVDTTDIDEALTGQMELVIRKAVDALNNNLHKIESHIENMQEAQRQVRNAIRTVQALRTDPPINATVRGQLLVQVIIQHSPRLDKGVRKRHADYEHLDKLLGLLERLELLANTNPNTSAQLEASEVSESLLKVGRARERFMNEQREIVKLQQDIMQFYQYQIDTIANIAGQNAAQSVPGTEDD</sequence>
<evidence type="ECO:0000256" key="1">
    <source>
        <dbReference type="SAM" id="Coils"/>
    </source>
</evidence>
<reference evidence="3" key="1">
    <citation type="submission" date="2022-10" db="EMBL/GenBank/DDBJ databases">
        <title>Culturing micro-colonial fungi from biological soil crusts in the Mojave desert and describing Neophaeococcomyces mojavensis, and introducing the new genera and species Taxawa tesnikishii.</title>
        <authorList>
            <person name="Kurbessoian T."/>
            <person name="Stajich J.E."/>
        </authorList>
    </citation>
    <scope>NUCLEOTIDE SEQUENCE</scope>
    <source>
        <strain evidence="3">TK_41</strain>
    </source>
</reference>
<evidence type="ECO:0000256" key="2">
    <source>
        <dbReference type="SAM" id="MobiDB-lite"/>
    </source>
</evidence>
<feature type="coiled-coil region" evidence="1">
    <location>
        <begin position="48"/>
        <end position="85"/>
    </location>
</feature>
<name>A0AA38X9U1_9EURO</name>
<dbReference type="Proteomes" id="UP001172673">
    <property type="component" value="Unassembled WGS sequence"/>
</dbReference>
<feature type="region of interest" description="Disordered" evidence="2">
    <location>
        <begin position="1"/>
        <end position="26"/>
    </location>
</feature>
<comment type="caution">
    <text evidence="3">The sequence shown here is derived from an EMBL/GenBank/DDBJ whole genome shotgun (WGS) entry which is preliminary data.</text>
</comment>
<organism evidence="3 4">
    <name type="scientific">Cladophialophora chaetospira</name>
    <dbReference type="NCBI Taxonomy" id="386627"/>
    <lineage>
        <taxon>Eukaryota</taxon>
        <taxon>Fungi</taxon>
        <taxon>Dikarya</taxon>
        <taxon>Ascomycota</taxon>
        <taxon>Pezizomycotina</taxon>
        <taxon>Eurotiomycetes</taxon>
        <taxon>Chaetothyriomycetidae</taxon>
        <taxon>Chaetothyriales</taxon>
        <taxon>Herpotrichiellaceae</taxon>
        <taxon>Cladophialophora</taxon>
    </lineage>
</organism>